<name>A0A3M7SUL7_BRAPC</name>
<dbReference type="AlphaFoldDB" id="A0A3M7SUL7"/>
<sequence>MFALVFRMAEVFRLFSTRSSRLLVCSRTCRGCSSNVQRCLRELDKIVRISNGHRDGQMERRIDGERDGGRWRWREKKNEK</sequence>
<keyword evidence="2" id="KW-1185">Reference proteome</keyword>
<comment type="caution">
    <text evidence="1">The sequence shown here is derived from an EMBL/GenBank/DDBJ whole genome shotgun (WGS) entry which is preliminary data.</text>
</comment>
<evidence type="ECO:0000313" key="2">
    <source>
        <dbReference type="Proteomes" id="UP000276133"/>
    </source>
</evidence>
<proteinExistence type="predicted"/>
<accession>A0A3M7SUL7</accession>
<dbReference type="EMBL" id="REGN01000749">
    <property type="protein sequence ID" value="RNA39446.1"/>
    <property type="molecule type" value="Genomic_DNA"/>
</dbReference>
<gene>
    <name evidence="1" type="ORF">BpHYR1_039338</name>
</gene>
<protein>
    <submittedName>
        <fullName evidence="1">Uncharacterized protein</fullName>
    </submittedName>
</protein>
<organism evidence="1 2">
    <name type="scientific">Brachionus plicatilis</name>
    <name type="common">Marine rotifer</name>
    <name type="synonym">Brachionus muelleri</name>
    <dbReference type="NCBI Taxonomy" id="10195"/>
    <lineage>
        <taxon>Eukaryota</taxon>
        <taxon>Metazoa</taxon>
        <taxon>Spiralia</taxon>
        <taxon>Gnathifera</taxon>
        <taxon>Rotifera</taxon>
        <taxon>Eurotatoria</taxon>
        <taxon>Monogononta</taxon>
        <taxon>Pseudotrocha</taxon>
        <taxon>Ploima</taxon>
        <taxon>Brachionidae</taxon>
        <taxon>Brachionus</taxon>
    </lineage>
</organism>
<evidence type="ECO:0000313" key="1">
    <source>
        <dbReference type="EMBL" id="RNA39446.1"/>
    </source>
</evidence>
<dbReference type="Proteomes" id="UP000276133">
    <property type="component" value="Unassembled WGS sequence"/>
</dbReference>
<reference evidence="1 2" key="1">
    <citation type="journal article" date="2018" name="Sci. Rep.">
        <title>Genomic signatures of local adaptation to the degree of environmental predictability in rotifers.</title>
        <authorList>
            <person name="Franch-Gras L."/>
            <person name="Hahn C."/>
            <person name="Garcia-Roger E.M."/>
            <person name="Carmona M.J."/>
            <person name="Serra M."/>
            <person name="Gomez A."/>
        </authorList>
    </citation>
    <scope>NUCLEOTIDE SEQUENCE [LARGE SCALE GENOMIC DNA]</scope>
    <source>
        <strain evidence="1">HYR1</strain>
    </source>
</reference>